<feature type="transmembrane region" description="Helical" evidence="1">
    <location>
        <begin position="657"/>
        <end position="678"/>
    </location>
</feature>
<protein>
    <submittedName>
        <fullName evidence="2">Uncharacterized protein</fullName>
    </submittedName>
</protein>
<feature type="transmembrane region" description="Helical" evidence="1">
    <location>
        <begin position="511"/>
        <end position="529"/>
    </location>
</feature>
<feature type="transmembrane region" description="Helical" evidence="1">
    <location>
        <begin position="299"/>
        <end position="319"/>
    </location>
</feature>
<reference evidence="2" key="1">
    <citation type="submission" date="2022-12" db="EMBL/GenBank/DDBJ databases">
        <title>New Phytohabitans aurantiacus sp. RD004123 nov., an actinomycete isolated from soil.</title>
        <authorList>
            <person name="Triningsih D.W."/>
            <person name="Harunari E."/>
            <person name="Igarashi Y."/>
        </authorList>
    </citation>
    <scope>NUCLEOTIDE SEQUENCE</scope>
    <source>
        <strain evidence="2">RD004123</strain>
    </source>
</reference>
<feature type="transmembrane region" description="Helical" evidence="1">
    <location>
        <begin position="488"/>
        <end position="505"/>
    </location>
</feature>
<feature type="transmembrane region" description="Helical" evidence="1">
    <location>
        <begin position="159"/>
        <end position="177"/>
    </location>
</feature>
<accession>A0ABQ5RAU8</accession>
<feature type="transmembrane region" description="Helical" evidence="1">
    <location>
        <begin position="580"/>
        <end position="602"/>
    </location>
</feature>
<feature type="transmembrane region" description="Helical" evidence="1">
    <location>
        <begin position="549"/>
        <end position="568"/>
    </location>
</feature>
<feature type="transmembrane region" description="Helical" evidence="1">
    <location>
        <begin position="372"/>
        <end position="389"/>
    </location>
</feature>
<name>A0ABQ5RAU8_9ACTN</name>
<evidence type="ECO:0000313" key="3">
    <source>
        <dbReference type="Proteomes" id="UP001144280"/>
    </source>
</evidence>
<proteinExistence type="predicted"/>
<feature type="transmembrane region" description="Helical" evidence="1">
    <location>
        <begin position="455"/>
        <end position="476"/>
    </location>
</feature>
<feature type="transmembrane region" description="Helical" evidence="1">
    <location>
        <begin position="214"/>
        <end position="233"/>
    </location>
</feature>
<feature type="transmembrane region" description="Helical" evidence="1">
    <location>
        <begin position="7"/>
        <end position="29"/>
    </location>
</feature>
<feature type="transmembrane region" description="Helical" evidence="1">
    <location>
        <begin position="72"/>
        <end position="95"/>
    </location>
</feature>
<comment type="caution">
    <text evidence="2">The sequence shown here is derived from an EMBL/GenBank/DDBJ whole genome shotgun (WGS) entry which is preliminary data.</text>
</comment>
<feature type="transmembrane region" description="Helical" evidence="1">
    <location>
        <begin position="420"/>
        <end position="443"/>
    </location>
</feature>
<organism evidence="2 3">
    <name type="scientific">Phytohabitans aurantiacus</name>
    <dbReference type="NCBI Taxonomy" id="3016789"/>
    <lineage>
        <taxon>Bacteria</taxon>
        <taxon>Bacillati</taxon>
        <taxon>Actinomycetota</taxon>
        <taxon>Actinomycetes</taxon>
        <taxon>Micromonosporales</taxon>
        <taxon>Micromonosporaceae</taxon>
    </lineage>
</organism>
<evidence type="ECO:0000256" key="1">
    <source>
        <dbReference type="SAM" id="Phobius"/>
    </source>
</evidence>
<sequence length="774" mass="82537">MRRVPAEVWLGAAVAVFGFGAMSSFYYLYGWTIQPDLFHFRSATFGDGIFLPLAAGLLLCLARSLGGGRSDWLAAGGAAFLGGAAGTIVTLRALADPTPALNWTMPAPGVLNAAGLYHAVFLSLCSALIAGLLGLVLIRMNRLGRRSNDAVQRYVASPQWVGALAALLSFAGCLAADNRGGTTAGELTATLVVGIAAIAVLAAMPLITRARPAVCLAATLTAVIPAVCVAILAASDLNITAHVVVLAVIAIAGAVVIAAQHGIVSERASNGSLWLLAAISAAPLLSFAAAPVARDRPNLASLAAFLVLAATLLLLVLVLSGLLERYVNGERPARLTLRDLGGASLAWVLTSFAVFAVWLIEEIQLSGNGASLILLVVSLAILNWASPLLRNTYHAFVRLEEQATTPGRAPKDHSRRSSIVGAYLFATGVAGFGCLLLLTVAIAKPNNFESGRPDRTLPDAVLIAGAAAVLVAILAMRWSPQAQRRRSAAALMLLAITIWLAALYSNLSLRWYQALLVIPLAALAGIWSFESVKGNGALLQRNDASLVQVLLALAVGASTFTTVLWPATSGLITDGDPATIYWSLAAVFWCYVVNFILVVAVVKSCFPGPTHDVEGTSYSATAGTQQDHGLVSALTLLLVWLPAFVIAHVPPSAPERWTSIIVILYGLLFLLSSVYLWVMRYNTRHAAYRRHRHHGGTFDDWHSDRRFPMLPFDRLRRSLRIVTRRRADNASDEEWIEILEDHTALQNLVAMTFVVIAIIPVVPLLNEIRLRTPD</sequence>
<feature type="transmembrane region" description="Helical" evidence="1">
    <location>
        <begin position="49"/>
        <end position="65"/>
    </location>
</feature>
<keyword evidence="3" id="KW-1185">Reference proteome</keyword>
<feature type="transmembrane region" description="Helical" evidence="1">
    <location>
        <begin position="115"/>
        <end position="138"/>
    </location>
</feature>
<keyword evidence="1" id="KW-0812">Transmembrane</keyword>
<feature type="transmembrane region" description="Helical" evidence="1">
    <location>
        <begin position="189"/>
        <end position="207"/>
    </location>
</feature>
<keyword evidence="1" id="KW-0472">Membrane</keyword>
<dbReference type="EMBL" id="BSDI01000083">
    <property type="protein sequence ID" value="GLI03363.1"/>
    <property type="molecule type" value="Genomic_DNA"/>
</dbReference>
<dbReference type="Proteomes" id="UP001144280">
    <property type="component" value="Unassembled WGS sequence"/>
</dbReference>
<feature type="transmembrane region" description="Helical" evidence="1">
    <location>
        <begin position="340"/>
        <end position="360"/>
    </location>
</feature>
<feature type="transmembrane region" description="Helical" evidence="1">
    <location>
        <begin position="271"/>
        <end position="293"/>
    </location>
</feature>
<feature type="transmembrane region" description="Helical" evidence="1">
    <location>
        <begin position="630"/>
        <end position="651"/>
    </location>
</feature>
<keyword evidence="1" id="KW-1133">Transmembrane helix</keyword>
<feature type="transmembrane region" description="Helical" evidence="1">
    <location>
        <begin position="239"/>
        <end position="259"/>
    </location>
</feature>
<feature type="transmembrane region" description="Helical" evidence="1">
    <location>
        <begin position="748"/>
        <end position="765"/>
    </location>
</feature>
<evidence type="ECO:0000313" key="2">
    <source>
        <dbReference type="EMBL" id="GLI03363.1"/>
    </source>
</evidence>
<gene>
    <name evidence="2" type="ORF">Pa4123_86410</name>
</gene>